<dbReference type="RefSeq" id="WP_284137059.1">
    <property type="nucleotide sequence ID" value="NZ_JASJUT010000003.1"/>
</dbReference>
<dbReference type="InterPro" id="IPR033856">
    <property type="entry name" value="Trp_halogen"/>
</dbReference>
<dbReference type="Gene3D" id="3.50.50.60">
    <property type="entry name" value="FAD/NAD(P)-binding domain"/>
    <property type="match status" value="1"/>
</dbReference>
<proteinExistence type="predicted"/>
<comment type="caution">
    <text evidence="1">The sequence shown here is derived from an EMBL/GenBank/DDBJ whole genome shotgun (WGS) entry which is preliminary data.</text>
</comment>
<name>A0ABT7EJU5_9GAMM</name>
<dbReference type="PIRSF" id="PIRSF011396">
    <property type="entry name" value="Trp_halogenase"/>
    <property type="match status" value="1"/>
</dbReference>
<dbReference type="InterPro" id="IPR050816">
    <property type="entry name" value="Flavin-dep_Halogenase_NPB"/>
</dbReference>
<evidence type="ECO:0000313" key="2">
    <source>
        <dbReference type="Proteomes" id="UP001231915"/>
    </source>
</evidence>
<dbReference type="PANTHER" id="PTHR43747">
    <property type="entry name" value="FAD-BINDING PROTEIN"/>
    <property type="match status" value="1"/>
</dbReference>
<organism evidence="1 2">
    <name type="scientific">Pseudoalteromonas obscura</name>
    <dbReference type="NCBI Taxonomy" id="3048491"/>
    <lineage>
        <taxon>Bacteria</taxon>
        <taxon>Pseudomonadati</taxon>
        <taxon>Pseudomonadota</taxon>
        <taxon>Gammaproteobacteria</taxon>
        <taxon>Alteromonadales</taxon>
        <taxon>Pseudoalteromonadaceae</taxon>
        <taxon>Pseudoalteromonas</taxon>
    </lineage>
</organism>
<sequence>MIKKIVIVGGGTAGWLAANHLGKRFLGSETVVKLIESANIPTIGVGEGTVPMMRQTLEYFGIDEGEFVKECNVAFKQGISFENWMAPQAGKTHRYYHPFDFFSSELGLVTAWLNDNSGIHFADFVGFQSTLCDHNLAPKLITQPQFDGAASYAYHLDAGAFSELLKNNAINNLGVIHHYNELSEVALDNDGAISHLVTDAGVETADLYIDCTGFRSLLLGTAMKTPFVAKGDVLFADKALAVQIPYADNEQIPSYTRSTAQTAGWIWDIGLYSRKGIGHVYSSNHTSETQAYAELENYLGTNLDSLNVRSIDMKVGYRSKAWSKNCVALGLSQGFVEPLEATGLLVFDVTAKMLADTLPTSTMAFDTVAKHFNNTVTNMWNKVIDFIKLHYCISDRCDSQFWLDNRSPESIPDSLQEKLELWKYKVPTNYDFGGKFDVFDIDNYLYVLYGMSYPTSVDSNLISPAELKRMSDIIGTIKYQQKQARELAIDNKSLLEKIHQFGLAKQ</sequence>
<keyword evidence="2" id="KW-1185">Reference proteome</keyword>
<evidence type="ECO:0000313" key="1">
    <source>
        <dbReference type="EMBL" id="MDK2595317.1"/>
    </source>
</evidence>
<dbReference type="Pfam" id="PF04820">
    <property type="entry name" value="Trp_halogenase"/>
    <property type="match status" value="1"/>
</dbReference>
<dbReference type="SUPFAM" id="SSF51905">
    <property type="entry name" value="FAD/NAD(P)-binding domain"/>
    <property type="match status" value="1"/>
</dbReference>
<gene>
    <name evidence="1" type="ORF">QNM18_09705</name>
</gene>
<dbReference type="InterPro" id="IPR006905">
    <property type="entry name" value="Flavin_halogenase"/>
</dbReference>
<protein>
    <submittedName>
        <fullName evidence="1">Tryptophan 7-halogenase</fullName>
    </submittedName>
</protein>
<dbReference type="InterPro" id="IPR036188">
    <property type="entry name" value="FAD/NAD-bd_sf"/>
</dbReference>
<dbReference type="EMBL" id="JASJUT010000003">
    <property type="protein sequence ID" value="MDK2595317.1"/>
    <property type="molecule type" value="Genomic_DNA"/>
</dbReference>
<dbReference type="Proteomes" id="UP001231915">
    <property type="component" value="Unassembled WGS sequence"/>
</dbReference>
<accession>A0ABT7EJU5</accession>
<reference evidence="1 2" key="1">
    <citation type="submission" date="2023-05" db="EMBL/GenBank/DDBJ databases">
        <title>Pseudoalteromonas ardens sp. nov., Pseudoalteromonas obscura sp. nov., and Pseudoalteromonas umbrosa sp. nov., isolated from the coral Montipora capitata.</title>
        <authorList>
            <person name="Thomas E.M."/>
            <person name="Smith E.M."/>
            <person name="Papke E."/>
            <person name="Shlafstein M.D."/>
            <person name="Oline D.K."/>
            <person name="Videau P."/>
            <person name="Saw J.H."/>
            <person name="Strangman W.K."/>
            <person name="Ushijima B."/>
        </authorList>
    </citation>
    <scope>NUCLEOTIDE SEQUENCE [LARGE SCALE GENOMIC DNA]</scope>
    <source>
        <strain evidence="1 2">P94</strain>
    </source>
</reference>
<dbReference type="PANTHER" id="PTHR43747:SF4">
    <property type="entry name" value="FLAVIN-DEPENDENT TRYPTOPHAN HALOGENASE"/>
    <property type="match status" value="1"/>
</dbReference>